<name>A0A3M6TRM5_POCDA</name>
<evidence type="ECO:0000313" key="2">
    <source>
        <dbReference type="EMBL" id="RMX44042.1"/>
    </source>
</evidence>
<feature type="region of interest" description="Disordered" evidence="1">
    <location>
        <begin position="1"/>
        <end position="23"/>
    </location>
</feature>
<gene>
    <name evidence="2" type="ORF">pdam_00019798</name>
</gene>
<dbReference type="AlphaFoldDB" id="A0A3M6TRM5"/>
<sequence length="152" mass="17348">MRGRKVSQNSRLSSVVNEQDQEHAIESSQTQVQHFCWASVKFLGDSQPANRKALTLDDYFSFGLNTEAKCLLTSRQTSLQSKVESELPVHKSKGFVEDCHVGNEYFMTGANEIEKEKLCKVVQSRFYYVSGYLERSESCSFSFFTTIVHQLL</sequence>
<dbReference type="Proteomes" id="UP000275408">
    <property type="component" value="Unassembled WGS sequence"/>
</dbReference>
<dbReference type="EMBL" id="RCHS01003069">
    <property type="protein sequence ID" value="RMX44042.1"/>
    <property type="molecule type" value="Genomic_DNA"/>
</dbReference>
<proteinExistence type="predicted"/>
<protein>
    <submittedName>
        <fullName evidence="2">Uncharacterized protein</fullName>
    </submittedName>
</protein>
<accession>A0A3M6TRM5</accession>
<comment type="caution">
    <text evidence="2">The sequence shown here is derived from an EMBL/GenBank/DDBJ whole genome shotgun (WGS) entry which is preliminary data.</text>
</comment>
<organism evidence="2 3">
    <name type="scientific">Pocillopora damicornis</name>
    <name type="common">Cauliflower coral</name>
    <name type="synonym">Millepora damicornis</name>
    <dbReference type="NCBI Taxonomy" id="46731"/>
    <lineage>
        <taxon>Eukaryota</taxon>
        <taxon>Metazoa</taxon>
        <taxon>Cnidaria</taxon>
        <taxon>Anthozoa</taxon>
        <taxon>Hexacorallia</taxon>
        <taxon>Scleractinia</taxon>
        <taxon>Astrocoeniina</taxon>
        <taxon>Pocilloporidae</taxon>
        <taxon>Pocillopora</taxon>
    </lineage>
</organism>
<evidence type="ECO:0000256" key="1">
    <source>
        <dbReference type="SAM" id="MobiDB-lite"/>
    </source>
</evidence>
<keyword evidence="3" id="KW-1185">Reference proteome</keyword>
<reference evidence="2 3" key="1">
    <citation type="journal article" date="2018" name="Sci. Rep.">
        <title>Comparative analysis of the Pocillopora damicornis genome highlights role of immune system in coral evolution.</title>
        <authorList>
            <person name="Cunning R."/>
            <person name="Bay R.A."/>
            <person name="Gillette P."/>
            <person name="Baker A.C."/>
            <person name="Traylor-Knowles N."/>
        </authorList>
    </citation>
    <scope>NUCLEOTIDE SEQUENCE [LARGE SCALE GENOMIC DNA]</scope>
    <source>
        <strain evidence="2">RSMAS</strain>
        <tissue evidence="2">Whole animal</tissue>
    </source>
</reference>
<evidence type="ECO:0000313" key="3">
    <source>
        <dbReference type="Proteomes" id="UP000275408"/>
    </source>
</evidence>
<feature type="compositionally biased region" description="Polar residues" evidence="1">
    <location>
        <begin position="1"/>
        <end position="18"/>
    </location>
</feature>